<proteinExistence type="inferred from homology"/>
<feature type="compositionally biased region" description="Basic and acidic residues" evidence="3">
    <location>
        <begin position="107"/>
        <end position="116"/>
    </location>
</feature>
<organism evidence="4 5">
    <name type="scientific">Ectocarpus siliculosus</name>
    <name type="common">Brown alga</name>
    <name type="synonym">Conferva siliculosa</name>
    <dbReference type="NCBI Taxonomy" id="2880"/>
    <lineage>
        <taxon>Eukaryota</taxon>
        <taxon>Sar</taxon>
        <taxon>Stramenopiles</taxon>
        <taxon>Ochrophyta</taxon>
        <taxon>PX clade</taxon>
        <taxon>Phaeophyceae</taxon>
        <taxon>Ectocarpales</taxon>
        <taxon>Ectocarpaceae</taxon>
        <taxon>Ectocarpus</taxon>
    </lineage>
</organism>
<dbReference type="InParanoid" id="D7FXW7"/>
<feature type="compositionally biased region" description="Acidic residues" evidence="3">
    <location>
        <begin position="174"/>
        <end position="187"/>
    </location>
</feature>
<accession>D7FXW7</accession>
<dbReference type="InterPro" id="IPR003690">
    <property type="entry name" value="MTERF"/>
</dbReference>
<dbReference type="GO" id="GO:0003676">
    <property type="term" value="F:nucleic acid binding"/>
    <property type="evidence" value="ECO:0007669"/>
    <property type="project" value="InterPro"/>
</dbReference>
<evidence type="ECO:0000313" key="5">
    <source>
        <dbReference type="Proteomes" id="UP000002630"/>
    </source>
</evidence>
<dbReference type="InterPro" id="IPR038538">
    <property type="entry name" value="MTERF_sf"/>
</dbReference>
<dbReference type="SMART" id="SM00733">
    <property type="entry name" value="Mterf"/>
    <property type="match status" value="8"/>
</dbReference>
<dbReference type="AlphaFoldDB" id="D7FXW7"/>
<dbReference type="EMBL" id="FN648525">
    <property type="protein sequence ID" value="CBJ32380.1"/>
    <property type="molecule type" value="Genomic_DNA"/>
</dbReference>
<dbReference type="Gene3D" id="1.25.70.10">
    <property type="entry name" value="Transcription termination factor 3, mitochondrial"/>
    <property type="match status" value="2"/>
</dbReference>
<feature type="compositionally biased region" description="Low complexity" evidence="3">
    <location>
        <begin position="15"/>
        <end position="24"/>
    </location>
</feature>
<feature type="region of interest" description="Disordered" evidence="3">
    <location>
        <begin position="162"/>
        <end position="189"/>
    </location>
</feature>
<dbReference type="Pfam" id="PF02536">
    <property type="entry name" value="mTERF"/>
    <property type="match status" value="2"/>
</dbReference>
<name>D7FXW7_ECTSI</name>
<protein>
    <submittedName>
        <fullName evidence="4">Uncharacterized protein</fullName>
    </submittedName>
</protein>
<keyword evidence="2" id="KW-0809">Transit peptide</keyword>
<dbReference type="PANTHER" id="PTHR13068">
    <property type="entry name" value="CGI-12 PROTEIN-RELATED"/>
    <property type="match status" value="1"/>
</dbReference>
<gene>
    <name evidence="4" type="ORF">Esi_0334_0017</name>
</gene>
<dbReference type="eggNOG" id="KOG1267">
    <property type="taxonomic scope" value="Eukaryota"/>
</dbReference>
<comment type="similarity">
    <text evidence="1">Belongs to the mTERF family.</text>
</comment>
<dbReference type="STRING" id="2880.D7FXW7"/>
<evidence type="ECO:0000313" key="4">
    <source>
        <dbReference type="EMBL" id="CBJ32380.1"/>
    </source>
</evidence>
<feature type="compositionally biased region" description="Gly residues" evidence="3">
    <location>
        <begin position="1"/>
        <end position="14"/>
    </location>
</feature>
<dbReference type="PANTHER" id="PTHR13068:SF112">
    <property type="entry name" value="TRANSCRIPTION TERMINATION FACTOR 3, MITOCHONDRIAL"/>
    <property type="match status" value="1"/>
</dbReference>
<evidence type="ECO:0000256" key="1">
    <source>
        <dbReference type="ARBA" id="ARBA00007692"/>
    </source>
</evidence>
<feature type="region of interest" description="Disordered" evidence="3">
    <location>
        <begin position="1"/>
        <end position="24"/>
    </location>
</feature>
<feature type="region of interest" description="Disordered" evidence="3">
    <location>
        <begin position="78"/>
        <end position="139"/>
    </location>
</feature>
<evidence type="ECO:0000256" key="3">
    <source>
        <dbReference type="SAM" id="MobiDB-lite"/>
    </source>
</evidence>
<dbReference type="Proteomes" id="UP000002630">
    <property type="component" value="Linkage Group LG31"/>
</dbReference>
<sequence>MGTGGIGGEEGGGSAAPAASAPPVAPAVEMVRVESTALQAESSIAQDVTDTQWGNAVVGTGATSAAAAAEAAAAEAAAGGLSRGEVAAPAPPSRRKKWSGKGWLVSRAKEEAEGRAKSQNRAAGTDAGLSSMAVDDDEGTSMMPTVAAVETGLEAGLIDTDLVNVPSGGTESPLADEEEDTSTELEDTGGGVCATVKEELALYLLEAGVTDDLVAIATAALFAAEPRCSLTEGTWKRWRQNLDGLRSKGFSGTDVCNMLALCPQLLALDFEGQVVPTMELLRQLGMRPTDVRRVIRKAPEVLAPRPDGSTAAEAVDVLRTLGLRRRHLKMEAMRWPQLLAVPPGSFFQLAAFLASEEVGIKSTNIGSLIRQAPWLVLQPIDGQMLPVVRFLRIAGVVDVERVLRAYPKVLCASIRGELAPRVRFLWSDVGVSEEDLPRVLQTFPLVFALPLSRMKDVMAFLSEDLSIGRNDIAKIIRAFPSLLGLERERHMAGVVRYLKRLGVQNVGRFVSRLPPVLGYDVETNLAPKMDYLVEKMGLSVYDVLTFPAYFSYPLDTVIEPRTEFLAIRGRPITLVGLNIALHQGDADFARKVARVQPRVYQDFKKAYINKRAAVKNGLVDAKQLLSGPQRRAIGSLEGLSTSNNLSTVPSQLQNCFQFCHEQKRTSCLVHFVHGAKTVWAFHSLG</sequence>
<evidence type="ECO:0000256" key="2">
    <source>
        <dbReference type="ARBA" id="ARBA00022946"/>
    </source>
</evidence>
<dbReference type="EMBL" id="FN649756">
    <property type="protein sequence ID" value="CBJ32380.1"/>
    <property type="molecule type" value="Genomic_DNA"/>
</dbReference>
<keyword evidence="5" id="KW-1185">Reference proteome</keyword>
<dbReference type="OrthoDB" id="637682at2759"/>
<reference evidence="4 5" key="1">
    <citation type="journal article" date="2010" name="Nature">
        <title>The Ectocarpus genome and the independent evolution of multicellularity in brown algae.</title>
        <authorList>
            <person name="Cock J.M."/>
            <person name="Sterck L."/>
            <person name="Rouze P."/>
            <person name="Scornet D."/>
            <person name="Allen A.E."/>
            <person name="Amoutzias G."/>
            <person name="Anthouard V."/>
            <person name="Artiguenave F."/>
            <person name="Aury J.M."/>
            <person name="Badger J.H."/>
            <person name="Beszteri B."/>
            <person name="Billiau K."/>
            <person name="Bonnet E."/>
            <person name="Bothwell J.H."/>
            <person name="Bowler C."/>
            <person name="Boyen C."/>
            <person name="Brownlee C."/>
            <person name="Carrano C.J."/>
            <person name="Charrier B."/>
            <person name="Cho G.Y."/>
            <person name="Coelho S.M."/>
            <person name="Collen J."/>
            <person name="Corre E."/>
            <person name="Da Silva C."/>
            <person name="Delage L."/>
            <person name="Delaroque N."/>
            <person name="Dittami S.M."/>
            <person name="Doulbeau S."/>
            <person name="Elias M."/>
            <person name="Farnham G."/>
            <person name="Gachon C.M."/>
            <person name="Gschloessl B."/>
            <person name="Heesch S."/>
            <person name="Jabbari K."/>
            <person name="Jubin C."/>
            <person name="Kawai H."/>
            <person name="Kimura K."/>
            <person name="Kloareg B."/>
            <person name="Kupper F.C."/>
            <person name="Lang D."/>
            <person name="Le Bail A."/>
            <person name="Leblanc C."/>
            <person name="Lerouge P."/>
            <person name="Lohr M."/>
            <person name="Lopez P.J."/>
            <person name="Martens C."/>
            <person name="Maumus F."/>
            <person name="Michel G."/>
            <person name="Miranda-Saavedra D."/>
            <person name="Morales J."/>
            <person name="Moreau H."/>
            <person name="Motomura T."/>
            <person name="Nagasato C."/>
            <person name="Napoli C.A."/>
            <person name="Nelson D.R."/>
            <person name="Nyvall-Collen P."/>
            <person name="Peters A.F."/>
            <person name="Pommier C."/>
            <person name="Potin P."/>
            <person name="Poulain J."/>
            <person name="Quesneville H."/>
            <person name="Read B."/>
            <person name="Rensing S.A."/>
            <person name="Ritter A."/>
            <person name="Rousvoal S."/>
            <person name="Samanta M."/>
            <person name="Samson G."/>
            <person name="Schroeder D.C."/>
            <person name="Segurens B."/>
            <person name="Strittmatter M."/>
            <person name="Tonon T."/>
            <person name="Tregear J.W."/>
            <person name="Valentin K."/>
            <person name="von Dassow P."/>
            <person name="Yamagishi T."/>
            <person name="Van de Peer Y."/>
            <person name="Wincker P."/>
        </authorList>
    </citation>
    <scope>NUCLEOTIDE SEQUENCE [LARGE SCALE GENOMIC DNA]</scope>
    <source>
        <strain evidence="5">Ec32 / CCAP1310/4</strain>
    </source>
</reference>